<dbReference type="Proteomes" id="UP000001989">
    <property type="component" value="Plasmid pSWIT02"/>
</dbReference>
<dbReference type="KEGG" id="swi:Swit_5045"/>
<dbReference type="Pfam" id="PF00593">
    <property type="entry name" value="TonB_dep_Rec_b-barrel"/>
    <property type="match status" value="1"/>
</dbReference>
<dbReference type="Pfam" id="PF07715">
    <property type="entry name" value="Plug"/>
    <property type="match status" value="1"/>
</dbReference>
<comment type="similarity">
    <text evidence="12 14">Belongs to the TonB-dependent receptor family.</text>
</comment>
<organism evidence="19 20">
    <name type="scientific">Rhizorhabdus wittichii (strain DSM 6014 / CCUG 31198 / JCM 15750 / NBRC 105917 / EY 4224 / RW1)</name>
    <name type="common">Sphingomonas wittichii</name>
    <dbReference type="NCBI Taxonomy" id="392499"/>
    <lineage>
        <taxon>Bacteria</taxon>
        <taxon>Pseudomonadati</taxon>
        <taxon>Pseudomonadota</taxon>
        <taxon>Alphaproteobacteria</taxon>
        <taxon>Sphingomonadales</taxon>
        <taxon>Sphingomonadaceae</taxon>
        <taxon>Rhizorhabdus</taxon>
    </lineage>
</organism>
<reference evidence="19 20" key="1">
    <citation type="journal article" date="2010" name="J. Bacteriol.">
        <title>Genome sequence of the dioxin-mineralizing bacterium Sphingomonas wittichii RW1.</title>
        <authorList>
            <person name="Miller T.R."/>
            <person name="Delcher A.L."/>
            <person name="Salzberg S.L."/>
            <person name="Saunders E."/>
            <person name="Detter J.C."/>
            <person name="Halden R.U."/>
        </authorList>
    </citation>
    <scope>NUCLEOTIDE SEQUENCE [LARGE SCALE GENOMIC DNA]</scope>
    <source>
        <strain evidence="20">DSM 6014 / CCUG 31198 / JCM 15750 / NBRC 105917 / EY 4224 / RW1</strain>
    </source>
</reference>
<evidence type="ECO:0000259" key="17">
    <source>
        <dbReference type="Pfam" id="PF00593"/>
    </source>
</evidence>
<gene>
    <name evidence="19" type="ordered locus">Swit_5045</name>
</gene>
<name>A0A9J9LGS2_RHIWR</name>
<dbReference type="CDD" id="cd01347">
    <property type="entry name" value="ligand_gated_channel"/>
    <property type="match status" value="1"/>
</dbReference>
<keyword evidence="20" id="KW-1185">Reference proteome</keyword>
<protein>
    <submittedName>
        <fullName evidence="19">TonB-dependent receptor</fullName>
    </submittedName>
</protein>
<evidence type="ECO:0000256" key="7">
    <source>
        <dbReference type="ARBA" id="ARBA00023004"/>
    </source>
</evidence>
<keyword evidence="19" id="KW-0675">Receptor</keyword>
<dbReference type="OrthoDB" id="9760333at2"/>
<keyword evidence="6 16" id="KW-0732">Signal</keyword>
<keyword evidence="8" id="KW-0406">Ion transport</keyword>
<dbReference type="PANTHER" id="PTHR32552:SF81">
    <property type="entry name" value="TONB-DEPENDENT OUTER MEMBRANE RECEPTOR"/>
    <property type="match status" value="1"/>
</dbReference>
<evidence type="ECO:0000256" key="14">
    <source>
        <dbReference type="RuleBase" id="RU003357"/>
    </source>
</evidence>
<dbReference type="PROSITE" id="PS52016">
    <property type="entry name" value="TONB_DEPENDENT_REC_3"/>
    <property type="match status" value="1"/>
</dbReference>
<dbReference type="AlphaFoldDB" id="A0A9J9LGS2"/>
<dbReference type="InterPro" id="IPR012910">
    <property type="entry name" value="Plug_dom"/>
</dbReference>
<evidence type="ECO:0000256" key="10">
    <source>
        <dbReference type="ARBA" id="ARBA00023136"/>
    </source>
</evidence>
<dbReference type="GO" id="GO:0009279">
    <property type="term" value="C:cell outer membrane"/>
    <property type="evidence" value="ECO:0007669"/>
    <property type="project" value="UniProtKB-SubCell"/>
</dbReference>
<geneLocation type="plasmid" evidence="19 20">
    <name>pSWIT02</name>
</geneLocation>
<feature type="domain" description="TonB-dependent receptor-like beta-barrel" evidence="17">
    <location>
        <begin position="248"/>
        <end position="692"/>
    </location>
</feature>
<keyword evidence="4" id="KW-0410">Iron transport</keyword>
<keyword evidence="7" id="KW-0408">Iron</keyword>
<evidence type="ECO:0000256" key="5">
    <source>
        <dbReference type="ARBA" id="ARBA00022692"/>
    </source>
</evidence>
<keyword evidence="19" id="KW-0614">Plasmid</keyword>
<evidence type="ECO:0000256" key="9">
    <source>
        <dbReference type="ARBA" id="ARBA00023077"/>
    </source>
</evidence>
<evidence type="ECO:0000313" key="19">
    <source>
        <dbReference type="EMBL" id="ABQ71658.1"/>
    </source>
</evidence>
<dbReference type="InterPro" id="IPR039426">
    <property type="entry name" value="TonB-dep_rcpt-like"/>
</dbReference>
<evidence type="ECO:0000256" key="12">
    <source>
        <dbReference type="PROSITE-ProRule" id="PRU01360"/>
    </source>
</evidence>
<evidence type="ECO:0000313" key="20">
    <source>
        <dbReference type="Proteomes" id="UP000001989"/>
    </source>
</evidence>
<evidence type="ECO:0000256" key="3">
    <source>
        <dbReference type="ARBA" id="ARBA00022452"/>
    </source>
</evidence>
<dbReference type="InterPro" id="IPR036942">
    <property type="entry name" value="Beta-barrel_TonB_sf"/>
</dbReference>
<dbReference type="InterPro" id="IPR010917">
    <property type="entry name" value="TonB_rcpt_CS"/>
</dbReference>
<proteinExistence type="inferred from homology"/>
<dbReference type="PANTHER" id="PTHR32552">
    <property type="entry name" value="FERRICHROME IRON RECEPTOR-RELATED"/>
    <property type="match status" value="1"/>
</dbReference>
<feature type="short sequence motif" description="TonB C-terminal box" evidence="13">
    <location>
        <begin position="709"/>
        <end position="726"/>
    </location>
</feature>
<keyword evidence="9 14" id="KW-0798">TonB box</keyword>
<dbReference type="GO" id="GO:0006826">
    <property type="term" value="P:iron ion transport"/>
    <property type="evidence" value="ECO:0007669"/>
    <property type="project" value="UniProtKB-KW"/>
</dbReference>
<comment type="subcellular location">
    <subcellularLocation>
        <location evidence="1 12">Cell outer membrane</location>
        <topology evidence="1 12">Multi-pass membrane protein</topology>
    </subcellularLocation>
</comment>
<evidence type="ECO:0000256" key="1">
    <source>
        <dbReference type="ARBA" id="ARBA00004571"/>
    </source>
</evidence>
<dbReference type="Gene3D" id="2.40.170.20">
    <property type="entry name" value="TonB-dependent receptor, beta-barrel domain"/>
    <property type="match status" value="1"/>
</dbReference>
<evidence type="ECO:0000256" key="2">
    <source>
        <dbReference type="ARBA" id="ARBA00022448"/>
    </source>
</evidence>
<evidence type="ECO:0000256" key="4">
    <source>
        <dbReference type="ARBA" id="ARBA00022496"/>
    </source>
</evidence>
<evidence type="ECO:0000256" key="16">
    <source>
        <dbReference type="SAM" id="SignalP"/>
    </source>
</evidence>
<feature type="chain" id="PRO_5039912744" evidence="16">
    <location>
        <begin position="25"/>
        <end position="726"/>
    </location>
</feature>
<keyword evidence="10 12" id="KW-0472">Membrane</keyword>
<keyword evidence="11 12" id="KW-0998">Cell outer membrane</keyword>
<feature type="domain" description="TonB-dependent receptor plug" evidence="18">
    <location>
        <begin position="56"/>
        <end position="161"/>
    </location>
</feature>
<feature type="region of interest" description="Disordered" evidence="15">
    <location>
        <begin position="269"/>
        <end position="289"/>
    </location>
</feature>
<dbReference type="InterPro" id="IPR000531">
    <property type="entry name" value="Beta-barrel_TonB"/>
</dbReference>
<feature type="signal peptide" evidence="16">
    <location>
        <begin position="1"/>
        <end position="24"/>
    </location>
</feature>
<evidence type="ECO:0000256" key="6">
    <source>
        <dbReference type="ARBA" id="ARBA00022729"/>
    </source>
</evidence>
<keyword evidence="5 12" id="KW-0812">Transmembrane</keyword>
<keyword evidence="2 12" id="KW-0813">Transport</keyword>
<evidence type="ECO:0000259" key="18">
    <source>
        <dbReference type="Pfam" id="PF07715"/>
    </source>
</evidence>
<keyword evidence="3 12" id="KW-1134">Transmembrane beta strand</keyword>
<evidence type="ECO:0000256" key="11">
    <source>
        <dbReference type="ARBA" id="ARBA00023237"/>
    </source>
</evidence>
<sequence>MNYHKYCIATMAAPLAMYAAPSFAQGQAVEPPQEQATSDTQVEEIIVTAQRRGENLQNVPIAITALSASRLQATGVLTAQDLSTVTPSLQMPAQAGYLLPRLRGIGTSVIGPGIENTVALYVDGVYQASSPASIFSLTGIERIEVLKGPQGTLFGRNATGGLIQIVTREPEPGFSGNGAISYGNYDTVSADAYIAGGSDTVRVSLAGRYAHQGDGFGYNFARGEDANTVRDDLALRGKMVFLPADGTKVTFSADYARTRGSYPEARMFPGAPARNDPNPPSGPFDTNNNTQSIKSLDAGGASLRVDQDVGAIGLTSISAYRRSTFHSVVDLDRTPANLVFIDNTQQDRQFSQELQLHSTRGSTIDWLVGGYYFWSKSGFEPSILTNYPPTAPAPRTVTVDGNQSTESLAAFGQLTVPLTDQLRATAGLRYTTEKRSIDTGSIVALISGPTLATAAQDDSRRYNKLTWRAALDYQPTPDVLLYLSYNRGFKSGGFNVTTPGAAPYEPEVLDAFEFGAKLDLFDRRLRINSAVFYYDYSNIQVAYFIGASGGTLGIRNGSSATVYGADVDLSLILAPGLTLQGGASLIHDRFGDFPNAVINTPLPGGGNASGVFQAKGNRLPFTSDFSGNIGLDYARELSSGKLTANVTLYYNDGYYPEADNIRRVDGYAKLNASLGWRFGESGVGVRIWGRNLTNKAIPTFIGSVAAGTGITYEPPRTYGASLTVDF</sequence>
<dbReference type="EMBL" id="CP000701">
    <property type="protein sequence ID" value="ABQ71658.1"/>
    <property type="molecule type" value="Genomic_DNA"/>
</dbReference>
<evidence type="ECO:0000256" key="13">
    <source>
        <dbReference type="PROSITE-ProRule" id="PRU10144"/>
    </source>
</evidence>
<evidence type="ECO:0000256" key="15">
    <source>
        <dbReference type="SAM" id="MobiDB-lite"/>
    </source>
</evidence>
<dbReference type="SUPFAM" id="SSF56935">
    <property type="entry name" value="Porins"/>
    <property type="match status" value="1"/>
</dbReference>
<accession>A0A9J9LGS2</accession>
<evidence type="ECO:0000256" key="8">
    <source>
        <dbReference type="ARBA" id="ARBA00023065"/>
    </source>
</evidence>
<dbReference type="PROSITE" id="PS01156">
    <property type="entry name" value="TONB_DEPENDENT_REC_2"/>
    <property type="match status" value="1"/>
</dbReference>